<keyword evidence="1" id="KW-0479">Metal-binding</keyword>
<dbReference type="GO" id="GO:0008235">
    <property type="term" value="F:metalloexopeptidase activity"/>
    <property type="evidence" value="ECO:0007669"/>
    <property type="project" value="UniProtKB-ARBA"/>
</dbReference>
<dbReference type="Pfam" id="PF00557">
    <property type="entry name" value="Peptidase_M24"/>
    <property type="match status" value="1"/>
</dbReference>
<feature type="domain" description="Peptidase M24" evidence="3">
    <location>
        <begin position="19"/>
        <end position="211"/>
    </location>
</feature>
<evidence type="ECO:0000313" key="5">
    <source>
        <dbReference type="Proteomes" id="UP000176791"/>
    </source>
</evidence>
<dbReference type="AlphaFoldDB" id="A0A1F5DJF2"/>
<dbReference type="EMBL" id="MEZN01000047">
    <property type="protein sequence ID" value="OGD55245.1"/>
    <property type="molecule type" value="Genomic_DNA"/>
</dbReference>
<dbReference type="InterPro" id="IPR050659">
    <property type="entry name" value="Peptidase_M24B"/>
</dbReference>
<dbReference type="InterPro" id="IPR001131">
    <property type="entry name" value="Peptidase_M24B_aminopep-P_CS"/>
</dbReference>
<organism evidence="4 5">
    <name type="scientific">Candidatus Beckwithbacteria bacterium RIFCSPHIGHO2_12_FULL_47_17</name>
    <dbReference type="NCBI Taxonomy" id="1797460"/>
    <lineage>
        <taxon>Bacteria</taxon>
        <taxon>Candidatus Beckwithiibacteriota</taxon>
    </lineage>
</organism>
<dbReference type="PRINTS" id="PR00599">
    <property type="entry name" value="MAPEPTIDASE"/>
</dbReference>
<evidence type="ECO:0000256" key="1">
    <source>
        <dbReference type="ARBA" id="ARBA00022723"/>
    </source>
</evidence>
<gene>
    <name evidence="4" type="ORF">A3E73_01890</name>
</gene>
<evidence type="ECO:0000259" key="3">
    <source>
        <dbReference type="Pfam" id="PF00557"/>
    </source>
</evidence>
<evidence type="ECO:0000256" key="2">
    <source>
        <dbReference type="ARBA" id="ARBA00022801"/>
    </source>
</evidence>
<dbReference type="InterPro" id="IPR000994">
    <property type="entry name" value="Pept_M24"/>
</dbReference>
<dbReference type="GO" id="GO:0004177">
    <property type="term" value="F:aminopeptidase activity"/>
    <property type="evidence" value="ECO:0007669"/>
    <property type="project" value="UniProtKB-ARBA"/>
</dbReference>
<name>A0A1F5DJF2_9BACT</name>
<evidence type="ECO:0000313" key="4">
    <source>
        <dbReference type="EMBL" id="OGD55245.1"/>
    </source>
</evidence>
<proteinExistence type="predicted"/>
<comment type="caution">
    <text evidence="4">The sequence shown here is derived from an EMBL/GenBank/DDBJ whole genome shotgun (WGS) entry which is preliminary data.</text>
</comment>
<dbReference type="PANTHER" id="PTHR46112:SF2">
    <property type="entry name" value="XAA-PRO AMINOPEPTIDASE P-RELATED"/>
    <property type="match status" value="1"/>
</dbReference>
<dbReference type="InterPro" id="IPR001714">
    <property type="entry name" value="Pept_M24_MAP"/>
</dbReference>
<sequence length="232" mass="26335">MPLNLPSKPRHAPGKLASISRGCARLDQALTFIKPRLLPGKTERQIKRQINNFLKSSDSQGLAFPTIVAFGNHTANIHHKPTNRRLRRRQIIMIDIGVKINGWCSDETRMFFLGKPKPEWLKTYRLVLKAQTLTLKHLRGGRMDSSEVDSIARKIVQFPHSLGHGLGKIIHDKPKINPRSKDTIKPGDIITIEPGRYFPGRFGIRIEDSVFKTATGYRLLTHFPKTPDKIIV</sequence>
<dbReference type="SUPFAM" id="SSF55920">
    <property type="entry name" value="Creatinase/aminopeptidase"/>
    <property type="match status" value="1"/>
</dbReference>
<protein>
    <recommendedName>
        <fullName evidence="3">Peptidase M24 domain-containing protein</fullName>
    </recommendedName>
</protein>
<dbReference type="InterPro" id="IPR036005">
    <property type="entry name" value="Creatinase/aminopeptidase-like"/>
</dbReference>
<keyword evidence="2" id="KW-0378">Hydrolase</keyword>
<accession>A0A1F5DJF2</accession>
<dbReference type="Gene3D" id="3.90.230.10">
    <property type="entry name" value="Creatinase/methionine aminopeptidase superfamily"/>
    <property type="match status" value="1"/>
</dbReference>
<reference evidence="4 5" key="1">
    <citation type="journal article" date="2016" name="Nat. Commun.">
        <title>Thousands of microbial genomes shed light on interconnected biogeochemical processes in an aquifer system.</title>
        <authorList>
            <person name="Anantharaman K."/>
            <person name="Brown C.T."/>
            <person name="Hug L.A."/>
            <person name="Sharon I."/>
            <person name="Castelle C.J."/>
            <person name="Probst A.J."/>
            <person name="Thomas B.C."/>
            <person name="Singh A."/>
            <person name="Wilkins M.J."/>
            <person name="Karaoz U."/>
            <person name="Brodie E.L."/>
            <person name="Williams K.H."/>
            <person name="Hubbard S.S."/>
            <person name="Banfield J.F."/>
        </authorList>
    </citation>
    <scope>NUCLEOTIDE SEQUENCE [LARGE SCALE GENOMIC DNA]</scope>
</reference>
<dbReference type="STRING" id="1797460.A3E73_01890"/>
<dbReference type="PANTHER" id="PTHR46112">
    <property type="entry name" value="AMINOPEPTIDASE"/>
    <property type="match status" value="1"/>
</dbReference>
<dbReference type="Proteomes" id="UP000176791">
    <property type="component" value="Unassembled WGS sequence"/>
</dbReference>
<dbReference type="PROSITE" id="PS00491">
    <property type="entry name" value="PROLINE_PEPTIDASE"/>
    <property type="match status" value="1"/>
</dbReference>
<dbReference type="GO" id="GO:0046872">
    <property type="term" value="F:metal ion binding"/>
    <property type="evidence" value="ECO:0007669"/>
    <property type="project" value="UniProtKB-KW"/>
</dbReference>